<reference evidence="1 2" key="1">
    <citation type="submission" date="2018-11" db="EMBL/GenBank/DDBJ databases">
        <title>Chryseotalea sanarue gen. nov., sp., nov., a member of the family Cytophagaceae, isolated from a brackish lake in Hamamatsu Japan.</title>
        <authorList>
            <person name="Maejima Y."/>
            <person name="Iino T."/>
            <person name="Muraguchi Y."/>
            <person name="Fukuda K."/>
            <person name="Ohkuma M."/>
            <person name="Moriuchi R."/>
            <person name="Dohra H."/>
            <person name="Kimbara K."/>
            <person name="Shintani M."/>
        </authorList>
    </citation>
    <scope>NUCLEOTIDE SEQUENCE [LARGE SCALE GENOMIC DNA]</scope>
    <source>
        <strain evidence="1 2">Ys</strain>
    </source>
</reference>
<dbReference type="EMBL" id="BHXQ01000007">
    <property type="protein sequence ID" value="GCC53435.1"/>
    <property type="molecule type" value="Genomic_DNA"/>
</dbReference>
<name>A0A401UEU1_9BACT</name>
<dbReference type="RefSeq" id="WP_127124078.1">
    <property type="nucleotide sequence ID" value="NZ_BHXQ01000007.1"/>
</dbReference>
<keyword evidence="2" id="KW-1185">Reference proteome</keyword>
<evidence type="ECO:0000313" key="2">
    <source>
        <dbReference type="Proteomes" id="UP000288227"/>
    </source>
</evidence>
<evidence type="ECO:0000313" key="1">
    <source>
        <dbReference type="EMBL" id="GCC53435.1"/>
    </source>
</evidence>
<dbReference type="Proteomes" id="UP000288227">
    <property type="component" value="Unassembled WGS sequence"/>
</dbReference>
<dbReference type="OrthoDB" id="1256414at2"/>
<accession>A0A401UEU1</accession>
<dbReference type="Gene3D" id="2.180.10.10">
    <property type="entry name" value="RHS repeat-associated core"/>
    <property type="match status" value="1"/>
</dbReference>
<evidence type="ECO:0008006" key="3">
    <source>
        <dbReference type="Google" id="ProtNLM"/>
    </source>
</evidence>
<sequence length="344" mass="37977">MTIKLAEGLECVGVRGLPGYCFFFFQLKIKSNLTASMGCLKLIPEFFLTDEKSVSGILKVDGKSCAGVKEVYFDDFKVTHTKSPVIQSDDYYPFGLTFNSFSRENSTPNKFKFQSQEHIDDLDLGWDSFKWRNHMPDIGRFFNVDPIAEDYYYNSPYAFSENKVVAHREIEGLEAQPINNELQKIENLVMPTVNEFTQSVNGVVKTIGDGLKSLWNSISPGGTGGGFTLSSEDGGVKGGSDQGVREGQGDGTLEVGHLVTPDTRNAAVNLVQGTEAETHVIQKATTIQNVTDKTGKEVSLDVTAVKDTVIEGKNFNLYEVTLPSGKDTIIQRTNNPQVKKDEQK</sequence>
<organism evidence="1 2">
    <name type="scientific">Chryseotalea sanaruensis</name>
    <dbReference type="NCBI Taxonomy" id="2482724"/>
    <lineage>
        <taxon>Bacteria</taxon>
        <taxon>Pseudomonadati</taxon>
        <taxon>Bacteroidota</taxon>
        <taxon>Cytophagia</taxon>
        <taxon>Cytophagales</taxon>
        <taxon>Chryseotaleaceae</taxon>
        <taxon>Chryseotalea</taxon>
    </lineage>
</organism>
<dbReference type="AlphaFoldDB" id="A0A401UEU1"/>
<comment type="caution">
    <text evidence="1">The sequence shown here is derived from an EMBL/GenBank/DDBJ whole genome shotgun (WGS) entry which is preliminary data.</text>
</comment>
<proteinExistence type="predicted"/>
<protein>
    <recommendedName>
        <fullName evidence="3">RHS repeat-associated core domain-containing protein</fullName>
    </recommendedName>
</protein>
<gene>
    <name evidence="1" type="ORF">SanaruYs_36790</name>
</gene>